<dbReference type="SUPFAM" id="SSF46785">
    <property type="entry name" value="Winged helix' DNA-binding domain"/>
    <property type="match status" value="1"/>
</dbReference>
<gene>
    <name evidence="6" type="ORF">DBT_2203</name>
</gene>
<dbReference type="SUPFAM" id="SSF53850">
    <property type="entry name" value="Periplasmic binding protein-like II"/>
    <property type="match status" value="1"/>
</dbReference>
<dbReference type="GO" id="GO:0000976">
    <property type="term" value="F:transcription cis-regulatory region binding"/>
    <property type="evidence" value="ECO:0007669"/>
    <property type="project" value="TreeGrafter"/>
</dbReference>
<evidence type="ECO:0000256" key="1">
    <source>
        <dbReference type="ARBA" id="ARBA00009437"/>
    </source>
</evidence>
<dbReference type="Pfam" id="PF03466">
    <property type="entry name" value="LysR_substrate"/>
    <property type="match status" value="1"/>
</dbReference>
<dbReference type="NCBIfam" id="NF008095">
    <property type="entry name" value="PRK10837.1"/>
    <property type="match status" value="1"/>
</dbReference>
<dbReference type="EMBL" id="MAGO01000013">
    <property type="protein sequence ID" value="OCC14330.1"/>
    <property type="molecule type" value="Genomic_DNA"/>
</dbReference>
<dbReference type="InterPro" id="IPR036388">
    <property type="entry name" value="WH-like_DNA-bd_sf"/>
</dbReference>
<dbReference type="Gene3D" id="3.40.190.290">
    <property type="match status" value="1"/>
</dbReference>
<dbReference type="PATRIC" id="fig|1156395.6.peg.2227"/>
<evidence type="ECO:0000256" key="3">
    <source>
        <dbReference type="ARBA" id="ARBA00023125"/>
    </source>
</evidence>
<dbReference type="GO" id="GO:0003700">
    <property type="term" value="F:DNA-binding transcription factor activity"/>
    <property type="evidence" value="ECO:0007669"/>
    <property type="project" value="InterPro"/>
</dbReference>
<dbReference type="CDD" id="cd08420">
    <property type="entry name" value="PBP2_CysL_like"/>
    <property type="match status" value="1"/>
</dbReference>
<keyword evidence="2" id="KW-0805">Transcription regulation</keyword>
<dbReference type="Pfam" id="PF00126">
    <property type="entry name" value="HTH_1"/>
    <property type="match status" value="1"/>
</dbReference>
<dbReference type="FunFam" id="1.10.10.10:FF:000001">
    <property type="entry name" value="LysR family transcriptional regulator"/>
    <property type="match status" value="1"/>
</dbReference>
<dbReference type="AlphaFoldDB" id="A0A1B9F335"/>
<evidence type="ECO:0000313" key="6">
    <source>
        <dbReference type="EMBL" id="OCC14330.1"/>
    </source>
</evidence>
<protein>
    <submittedName>
        <fullName evidence="6">LysR family transcriptional regulator YeiE</fullName>
    </submittedName>
</protein>
<dbReference type="PANTHER" id="PTHR30126">
    <property type="entry name" value="HTH-TYPE TRANSCRIPTIONAL REGULATOR"/>
    <property type="match status" value="1"/>
</dbReference>
<accession>A0A1B9F335</accession>
<evidence type="ECO:0000259" key="5">
    <source>
        <dbReference type="PROSITE" id="PS50931"/>
    </source>
</evidence>
<dbReference type="PANTHER" id="PTHR30126:SF91">
    <property type="entry name" value="LYSR FAMILY TRANSCRIPTIONAL REGULATOR"/>
    <property type="match status" value="1"/>
</dbReference>
<keyword evidence="3" id="KW-0238">DNA-binding</keyword>
<organism evidence="6 7">
    <name type="scientific">Dissulfuribacter thermophilus</name>
    <dbReference type="NCBI Taxonomy" id="1156395"/>
    <lineage>
        <taxon>Bacteria</taxon>
        <taxon>Pseudomonadati</taxon>
        <taxon>Thermodesulfobacteriota</taxon>
        <taxon>Dissulfuribacteria</taxon>
        <taxon>Dissulfuribacterales</taxon>
        <taxon>Dissulfuribacteraceae</taxon>
        <taxon>Dissulfuribacter</taxon>
    </lineage>
</organism>
<dbReference type="Proteomes" id="UP000093080">
    <property type="component" value="Unassembled WGS sequence"/>
</dbReference>
<name>A0A1B9F335_9BACT</name>
<dbReference type="PROSITE" id="PS50931">
    <property type="entry name" value="HTH_LYSR"/>
    <property type="match status" value="1"/>
</dbReference>
<comment type="caution">
    <text evidence="6">The sequence shown here is derived from an EMBL/GenBank/DDBJ whole genome shotgun (WGS) entry which is preliminary data.</text>
</comment>
<sequence length="299" mass="33587">MAITLRQLEIFLAVAQTQHVTKASKRLFLTQSAISMAISELEHQFGTPLFDRLGRRLVLNDRGRLLLPHATEILRQVKNVETLLTETGGSIAGELKVSASTTIGNYLLPYLLGAFVNKYPNIVPTLQVGNTEQVEKGILSGDYDIGFIEGYSHHKEIETIPWLDDELVVIAGPRDPLCKKSELTKRDLEEAKWIVREQGSGTEEIFESEITKQIRQFNVLMRLGHTEAIKKAVESGLGIGCLSSLSVGREIEEGWLVRLPVPFLKLQRKLLIVLHRKKNRTALLNEFLSFCEQWKSGSS</sequence>
<comment type="similarity">
    <text evidence="1">Belongs to the LysR transcriptional regulatory family.</text>
</comment>
<dbReference type="OrthoDB" id="5317428at2"/>
<dbReference type="InterPro" id="IPR005119">
    <property type="entry name" value="LysR_subst-bd"/>
</dbReference>
<proteinExistence type="inferred from homology"/>
<dbReference type="InterPro" id="IPR000847">
    <property type="entry name" value="LysR_HTH_N"/>
</dbReference>
<reference evidence="6 7" key="1">
    <citation type="submission" date="2016-06" db="EMBL/GenBank/DDBJ databases">
        <title>Respiratory ammonification of nitrate coupled to the oxidation of elemental sulfur in deep-sea autotrophic thermophilic bacteria.</title>
        <authorList>
            <person name="Slobodkina G.B."/>
            <person name="Mardanov A.V."/>
            <person name="Ravin N.V."/>
            <person name="Frolova A.A."/>
            <person name="Viryasiv M.B."/>
            <person name="Chernyh N.A."/>
            <person name="Bonch-Osmolovskaya E.A."/>
            <person name="Slobodkin A.I."/>
        </authorList>
    </citation>
    <scope>NUCLEOTIDE SEQUENCE [LARGE SCALE GENOMIC DNA]</scope>
    <source>
        <strain evidence="6 7">S69</strain>
    </source>
</reference>
<feature type="domain" description="HTH lysR-type" evidence="5">
    <location>
        <begin position="3"/>
        <end position="60"/>
    </location>
</feature>
<evidence type="ECO:0000256" key="4">
    <source>
        <dbReference type="ARBA" id="ARBA00023163"/>
    </source>
</evidence>
<dbReference type="PRINTS" id="PR00039">
    <property type="entry name" value="HTHLYSR"/>
</dbReference>
<dbReference type="RefSeq" id="WP_067620221.1">
    <property type="nucleotide sequence ID" value="NZ_MAGO01000013.1"/>
</dbReference>
<dbReference type="STRING" id="1156395.DBT_2203"/>
<dbReference type="Gene3D" id="1.10.10.10">
    <property type="entry name" value="Winged helix-like DNA-binding domain superfamily/Winged helix DNA-binding domain"/>
    <property type="match status" value="1"/>
</dbReference>
<evidence type="ECO:0000256" key="2">
    <source>
        <dbReference type="ARBA" id="ARBA00023015"/>
    </source>
</evidence>
<dbReference type="InterPro" id="IPR036390">
    <property type="entry name" value="WH_DNA-bd_sf"/>
</dbReference>
<evidence type="ECO:0000313" key="7">
    <source>
        <dbReference type="Proteomes" id="UP000093080"/>
    </source>
</evidence>
<keyword evidence="7" id="KW-1185">Reference proteome</keyword>
<keyword evidence="4" id="KW-0804">Transcription</keyword>